<name>A0ABW5TT72_9SPHI</name>
<organism evidence="3 4">
    <name type="scientific">Pedobacter alpinus</name>
    <dbReference type="NCBI Taxonomy" id="1590643"/>
    <lineage>
        <taxon>Bacteria</taxon>
        <taxon>Pseudomonadati</taxon>
        <taxon>Bacteroidota</taxon>
        <taxon>Sphingobacteriia</taxon>
        <taxon>Sphingobacteriales</taxon>
        <taxon>Sphingobacteriaceae</taxon>
        <taxon>Pedobacter</taxon>
    </lineage>
</organism>
<reference evidence="4" key="1">
    <citation type="journal article" date="2019" name="Int. J. Syst. Evol. Microbiol.">
        <title>The Global Catalogue of Microorganisms (GCM) 10K type strain sequencing project: providing services to taxonomists for standard genome sequencing and annotation.</title>
        <authorList>
            <consortium name="The Broad Institute Genomics Platform"/>
            <consortium name="The Broad Institute Genome Sequencing Center for Infectious Disease"/>
            <person name="Wu L."/>
            <person name="Ma J."/>
        </authorList>
    </citation>
    <scope>NUCLEOTIDE SEQUENCE [LARGE SCALE GENOMIC DNA]</scope>
    <source>
        <strain evidence="4">KCTC 42456</strain>
    </source>
</reference>
<dbReference type="InterPro" id="IPR025665">
    <property type="entry name" value="Beta-barrel_OMP_2"/>
</dbReference>
<evidence type="ECO:0000313" key="4">
    <source>
        <dbReference type="Proteomes" id="UP001597546"/>
    </source>
</evidence>
<accession>A0ABW5TT72</accession>
<dbReference type="InterPro" id="IPR011250">
    <property type="entry name" value="OMP/PagP_B-barrel"/>
</dbReference>
<evidence type="ECO:0000256" key="1">
    <source>
        <dbReference type="SAM" id="SignalP"/>
    </source>
</evidence>
<evidence type="ECO:0000313" key="3">
    <source>
        <dbReference type="EMBL" id="MFD2732074.1"/>
    </source>
</evidence>
<protein>
    <submittedName>
        <fullName evidence="3">Porin family protein</fullName>
    </submittedName>
</protein>
<dbReference type="EMBL" id="JBHULV010000029">
    <property type="protein sequence ID" value="MFD2732074.1"/>
    <property type="molecule type" value="Genomic_DNA"/>
</dbReference>
<feature type="chain" id="PRO_5046283052" evidence="1">
    <location>
        <begin position="20"/>
        <end position="214"/>
    </location>
</feature>
<gene>
    <name evidence="3" type="ORF">ACFSSE_10210</name>
</gene>
<keyword evidence="1" id="KW-0732">Signal</keyword>
<sequence length="214" mass="23536">MKKILLASLFTLATLSLFAQEDFKGFKLGLTAHPNFGWIRSDIDGIKSNGLRAGFTYGLVGDFYFADNYAFSTGLQLTTINGQTESEKVDSKGQQKIYKLQYIEIPATLKLSTNEMNGLKFYGQFGLGNAFNVRAKQDIKDSPIATQNVENTDIYDEVAFYRASLIIGGGAQFFVGEKTAVDLGLSFNNGFTDIKKGEGTLKSSYLGLNLAVYF</sequence>
<proteinExistence type="predicted"/>
<dbReference type="Pfam" id="PF13568">
    <property type="entry name" value="OMP_b-brl_2"/>
    <property type="match status" value="1"/>
</dbReference>
<feature type="signal peptide" evidence="1">
    <location>
        <begin position="1"/>
        <end position="19"/>
    </location>
</feature>
<keyword evidence="4" id="KW-1185">Reference proteome</keyword>
<comment type="caution">
    <text evidence="3">The sequence shown here is derived from an EMBL/GenBank/DDBJ whole genome shotgun (WGS) entry which is preliminary data.</text>
</comment>
<dbReference type="Proteomes" id="UP001597546">
    <property type="component" value="Unassembled WGS sequence"/>
</dbReference>
<dbReference type="SUPFAM" id="SSF56925">
    <property type="entry name" value="OMPA-like"/>
    <property type="match status" value="1"/>
</dbReference>
<dbReference type="RefSeq" id="WP_379041404.1">
    <property type="nucleotide sequence ID" value="NZ_JBHSKW010000014.1"/>
</dbReference>
<evidence type="ECO:0000259" key="2">
    <source>
        <dbReference type="Pfam" id="PF13568"/>
    </source>
</evidence>
<feature type="domain" description="Outer membrane protein beta-barrel" evidence="2">
    <location>
        <begin position="18"/>
        <end position="195"/>
    </location>
</feature>